<protein>
    <recommendedName>
        <fullName evidence="2">DUF7144 domain-containing protein</fullName>
    </recommendedName>
</protein>
<dbReference type="AlphaFoldDB" id="A0A1H1XEC5"/>
<dbReference type="EMBL" id="SODL02000001">
    <property type="protein sequence ID" value="MCP2366393.1"/>
    <property type="molecule type" value="Genomic_DNA"/>
</dbReference>
<dbReference type="Pfam" id="PF23636">
    <property type="entry name" value="DUF7144"/>
    <property type="match status" value="1"/>
</dbReference>
<dbReference type="Proteomes" id="UP000893823">
    <property type="component" value="Unassembled WGS sequence"/>
</dbReference>
<reference evidence="5" key="1">
    <citation type="submission" date="2016-10" db="EMBL/GenBank/DDBJ databases">
        <authorList>
            <person name="Varghese N."/>
            <person name="Submissions S."/>
        </authorList>
    </citation>
    <scope>NUCLEOTIDE SEQUENCE [LARGE SCALE GENOMIC DNA]</scope>
    <source>
        <strain evidence="5">CPCC 202695</strain>
    </source>
</reference>
<keyword evidence="1" id="KW-1133">Transmembrane helix</keyword>
<dbReference type="OrthoDB" id="4482242at2"/>
<dbReference type="EMBL" id="LT629755">
    <property type="protein sequence ID" value="SDT07522.1"/>
    <property type="molecule type" value="Genomic_DNA"/>
</dbReference>
<organism evidence="4 5">
    <name type="scientific">Agromyces flavus</name>
    <dbReference type="NCBI Taxonomy" id="589382"/>
    <lineage>
        <taxon>Bacteria</taxon>
        <taxon>Bacillati</taxon>
        <taxon>Actinomycetota</taxon>
        <taxon>Actinomycetes</taxon>
        <taxon>Micrococcales</taxon>
        <taxon>Microbacteriaceae</taxon>
        <taxon>Agromyces</taxon>
    </lineage>
</organism>
<feature type="transmembrane region" description="Helical" evidence="1">
    <location>
        <begin position="84"/>
        <end position="103"/>
    </location>
</feature>
<keyword evidence="1" id="KW-0812">Transmembrane</keyword>
<gene>
    <name evidence="3" type="ORF">BCL57_000535</name>
    <name evidence="4" type="ORF">SAMN04489721_2461</name>
</gene>
<proteinExistence type="predicted"/>
<reference evidence="3" key="3">
    <citation type="submission" date="2022-06" db="EMBL/GenBank/DDBJ databases">
        <title>Genomic Encyclopedia of Type Strains, Phase III (KMG-III): the genomes of soil and plant-associated and newly described type strains.</title>
        <authorList>
            <person name="Whitman W."/>
        </authorList>
    </citation>
    <scope>NUCLEOTIDE SEQUENCE</scope>
    <source>
        <strain evidence="3">CPCC 202695</strain>
    </source>
</reference>
<feature type="transmembrane region" description="Helical" evidence="1">
    <location>
        <begin position="12"/>
        <end position="40"/>
    </location>
</feature>
<dbReference type="STRING" id="589382.SAMN04489721_2461"/>
<dbReference type="RefSeq" id="WP_092672815.1">
    <property type="nucleotide sequence ID" value="NZ_BMDN01000001.1"/>
</dbReference>
<keyword evidence="1" id="KW-0472">Membrane</keyword>
<evidence type="ECO:0000256" key="1">
    <source>
        <dbReference type="SAM" id="Phobius"/>
    </source>
</evidence>
<keyword evidence="6" id="KW-1185">Reference proteome</keyword>
<feature type="domain" description="DUF7144" evidence="2">
    <location>
        <begin position="14"/>
        <end position="129"/>
    </location>
</feature>
<evidence type="ECO:0000259" key="2">
    <source>
        <dbReference type="Pfam" id="PF23636"/>
    </source>
</evidence>
<evidence type="ECO:0000313" key="3">
    <source>
        <dbReference type="EMBL" id="MCP2366393.1"/>
    </source>
</evidence>
<feature type="transmembrane region" description="Helical" evidence="1">
    <location>
        <begin position="109"/>
        <end position="127"/>
    </location>
</feature>
<name>A0A1H1XEC5_9MICO</name>
<evidence type="ECO:0000313" key="4">
    <source>
        <dbReference type="EMBL" id="SDT07522.1"/>
    </source>
</evidence>
<sequence length="137" mass="14937">MTTETPRVTGWVGWGWFAGTILIIAGAIDAIYGLIAILQPGSAYFVATEEGLFLFDVSGWGWWHLIFGIVLILVALALFTGATWARVVAVILAGINAVSHLFLLTEQPWWSLIVITLDILVIYALTVHGKELAVRDA</sequence>
<dbReference type="Proteomes" id="UP000199482">
    <property type="component" value="Chromosome I"/>
</dbReference>
<dbReference type="InterPro" id="IPR055568">
    <property type="entry name" value="DUF7144"/>
</dbReference>
<reference evidence="4" key="2">
    <citation type="submission" date="2016-10" db="EMBL/GenBank/DDBJ databases">
        <authorList>
            <person name="de Groot N.N."/>
        </authorList>
    </citation>
    <scope>NUCLEOTIDE SEQUENCE [LARGE SCALE GENOMIC DNA]</scope>
    <source>
        <strain evidence="4">CPCC 202695</strain>
    </source>
</reference>
<accession>A0A1H1XEC5</accession>
<evidence type="ECO:0000313" key="6">
    <source>
        <dbReference type="Proteomes" id="UP000893823"/>
    </source>
</evidence>
<evidence type="ECO:0000313" key="5">
    <source>
        <dbReference type="Proteomes" id="UP000199482"/>
    </source>
</evidence>
<feature type="transmembrane region" description="Helical" evidence="1">
    <location>
        <begin position="60"/>
        <end position="79"/>
    </location>
</feature>